<dbReference type="AlphaFoldDB" id="A0A7E4UW30"/>
<dbReference type="InterPro" id="IPR001628">
    <property type="entry name" value="Znf_hrmn_rcpt"/>
</dbReference>
<evidence type="ECO:0000256" key="3">
    <source>
        <dbReference type="ARBA" id="ARBA00022771"/>
    </source>
</evidence>
<organism evidence="11 12">
    <name type="scientific">Panagrellus redivivus</name>
    <name type="common">Microworm</name>
    <dbReference type="NCBI Taxonomy" id="6233"/>
    <lineage>
        <taxon>Eukaryota</taxon>
        <taxon>Metazoa</taxon>
        <taxon>Ecdysozoa</taxon>
        <taxon>Nematoda</taxon>
        <taxon>Chromadorea</taxon>
        <taxon>Rhabditida</taxon>
        <taxon>Tylenchina</taxon>
        <taxon>Panagrolaimomorpha</taxon>
        <taxon>Panagrolaimoidea</taxon>
        <taxon>Panagrolaimidae</taxon>
        <taxon>Panagrellus</taxon>
    </lineage>
</organism>
<dbReference type="Gene3D" id="3.30.50.10">
    <property type="entry name" value="Erythroid Transcription Factor GATA-1, subunit A"/>
    <property type="match status" value="1"/>
</dbReference>
<evidence type="ECO:0000256" key="1">
    <source>
        <dbReference type="ARBA" id="ARBA00005993"/>
    </source>
</evidence>
<evidence type="ECO:0000256" key="5">
    <source>
        <dbReference type="ARBA" id="ARBA00023015"/>
    </source>
</evidence>
<dbReference type="GO" id="GO:0008270">
    <property type="term" value="F:zinc ion binding"/>
    <property type="evidence" value="ECO:0007669"/>
    <property type="project" value="UniProtKB-KW"/>
</dbReference>
<keyword evidence="5" id="KW-0805">Transcription regulation</keyword>
<sequence length="332" mass="37770">MLLDVHSHSVRRHLKSVTAIGLCSTAMYVHHDNLTDNSEIEILPDLMPESKQSRCAICGGNANCRHFGAFSCNACAAFFRRTVAKKKSYICAHHGNCVIAFRLVRRICAACRLKKCISVGMQESEVLSLGITPVKPNKPQNTQQLCGSSAQENACDMVIMPKIQKFDHTANFSVYQNNEWLRQIVLAKQAIEYQRLAMLPPKTSSFYDTCILSNVYKQMFNESKLCQMYLSTTGIMNIAKDVVEANISDMVFYWTYFTIVLNTFQSESIRERKISMVNFATIEMSEASIKTYYATDPRFRKHLDFIAEFVFSSVVKCYYGNFAALERHCGFM</sequence>
<keyword evidence="3" id="KW-0863">Zinc-finger</keyword>
<dbReference type="InterPro" id="IPR013088">
    <property type="entry name" value="Znf_NHR/GATA"/>
</dbReference>
<evidence type="ECO:0000256" key="9">
    <source>
        <dbReference type="ARBA" id="ARBA00023242"/>
    </source>
</evidence>
<dbReference type="Proteomes" id="UP000492821">
    <property type="component" value="Unassembled WGS sequence"/>
</dbReference>
<protein>
    <submittedName>
        <fullName evidence="12">Nuclear receptor domain-containing protein</fullName>
    </submittedName>
</protein>
<accession>A0A7E4UW30</accession>
<dbReference type="InterPro" id="IPR050274">
    <property type="entry name" value="Nuclear_hormone_rcpt_NR2"/>
</dbReference>
<evidence type="ECO:0000256" key="2">
    <source>
        <dbReference type="ARBA" id="ARBA00022723"/>
    </source>
</evidence>
<evidence type="ECO:0000256" key="8">
    <source>
        <dbReference type="ARBA" id="ARBA00023170"/>
    </source>
</evidence>
<name>A0A7E4UW30_PANRE</name>
<keyword evidence="6" id="KW-0238">DNA-binding</keyword>
<reference evidence="12" key="2">
    <citation type="submission" date="2020-10" db="UniProtKB">
        <authorList>
            <consortium name="WormBaseParasite"/>
        </authorList>
    </citation>
    <scope>IDENTIFICATION</scope>
</reference>
<feature type="domain" description="Nuclear receptor" evidence="10">
    <location>
        <begin position="52"/>
        <end position="128"/>
    </location>
</feature>
<evidence type="ECO:0000256" key="4">
    <source>
        <dbReference type="ARBA" id="ARBA00022833"/>
    </source>
</evidence>
<dbReference type="Pfam" id="PF00105">
    <property type="entry name" value="zf-C4"/>
    <property type="match status" value="1"/>
</dbReference>
<evidence type="ECO:0000256" key="6">
    <source>
        <dbReference type="ARBA" id="ARBA00023125"/>
    </source>
</evidence>
<keyword evidence="7" id="KW-0804">Transcription</keyword>
<dbReference type="GO" id="GO:0043565">
    <property type="term" value="F:sequence-specific DNA binding"/>
    <property type="evidence" value="ECO:0007669"/>
    <property type="project" value="InterPro"/>
</dbReference>
<proteinExistence type="inferred from homology"/>
<evidence type="ECO:0000313" key="12">
    <source>
        <dbReference type="WBParaSite" id="Pan_g13533.t1"/>
    </source>
</evidence>
<dbReference type="SUPFAM" id="SSF57716">
    <property type="entry name" value="Glucocorticoid receptor-like (DNA-binding domain)"/>
    <property type="match status" value="1"/>
</dbReference>
<comment type="similarity">
    <text evidence="1">Belongs to the nuclear hormone receptor family.</text>
</comment>
<evidence type="ECO:0000313" key="11">
    <source>
        <dbReference type="Proteomes" id="UP000492821"/>
    </source>
</evidence>
<evidence type="ECO:0000259" key="10">
    <source>
        <dbReference type="PROSITE" id="PS51030"/>
    </source>
</evidence>
<keyword evidence="8" id="KW-0675">Receptor</keyword>
<dbReference type="WBParaSite" id="Pan_g13533.t1">
    <property type="protein sequence ID" value="Pan_g13533.t1"/>
    <property type="gene ID" value="Pan_g13533"/>
</dbReference>
<dbReference type="PROSITE" id="PS51030">
    <property type="entry name" value="NUCLEAR_REC_DBD_2"/>
    <property type="match status" value="1"/>
</dbReference>
<keyword evidence="9" id="KW-0539">Nucleus</keyword>
<dbReference type="PANTHER" id="PTHR24083">
    <property type="entry name" value="NUCLEAR HORMONE RECEPTOR"/>
    <property type="match status" value="1"/>
</dbReference>
<reference evidence="11" key="1">
    <citation type="journal article" date="2013" name="Genetics">
        <title>The draft genome and transcriptome of Panagrellus redivivus are shaped by the harsh demands of a free-living lifestyle.</title>
        <authorList>
            <person name="Srinivasan J."/>
            <person name="Dillman A.R."/>
            <person name="Macchietto M.G."/>
            <person name="Heikkinen L."/>
            <person name="Lakso M."/>
            <person name="Fracchia K.M."/>
            <person name="Antoshechkin I."/>
            <person name="Mortazavi A."/>
            <person name="Wong G."/>
            <person name="Sternberg P.W."/>
        </authorList>
    </citation>
    <scope>NUCLEOTIDE SEQUENCE [LARGE SCALE GENOMIC DNA]</scope>
    <source>
        <strain evidence="11">MT8872</strain>
    </source>
</reference>
<keyword evidence="11" id="KW-1185">Reference proteome</keyword>
<keyword evidence="4" id="KW-0862">Zinc</keyword>
<evidence type="ECO:0000256" key="7">
    <source>
        <dbReference type="ARBA" id="ARBA00023163"/>
    </source>
</evidence>
<dbReference type="SMART" id="SM00399">
    <property type="entry name" value="ZnF_C4"/>
    <property type="match status" value="1"/>
</dbReference>
<dbReference type="GO" id="GO:0003700">
    <property type="term" value="F:DNA-binding transcription factor activity"/>
    <property type="evidence" value="ECO:0007669"/>
    <property type="project" value="InterPro"/>
</dbReference>
<keyword evidence="2" id="KW-0479">Metal-binding</keyword>
<dbReference type="PRINTS" id="PR00047">
    <property type="entry name" value="STROIDFINGER"/>
</dbReference>